<protein>
    <submittedName>
        <fullName evidence="1">Uncharacterized protein</fullName>
    </submittedName>
</protein>
<keyword evidence="2" id="KW-1185">Reference proteome</keyword>
<proteinExistence type="predicted"/>
<organism evidence="1 2">
    <name type="scientific">Donghicola tyrosinivorans</name>
    <dbReference type="NCBI Taxonomy" id="1652492"/>
    <lineage>
        <taxon>Bacteria</taxon>
        <taxon>Pseudomonadati</taxon>
        <taxon>Pseudomonadota</taxon>
        <taxon>Alphaproteobacteria</taxon>
        <taxon>Rhodobacterales</taxon>
        <taxon>Roseobacteraceae</taxon>
        <taxon>Donghicola</taxon>
    </lineage>
</organism>
<gene>
    <name evidence="1" type="ORF">CLV74_103105</name>
</gene>
<dbReference type="AlphaFoldDB" id="A0A2T0WXW5"/>
<comment type="caution">
    <text evidence="1">The sequence shown here is derived from an EMBL/GenBank/DDBJ whole genome shotgun (WGS) entry which is preliminary data.</text>
</comment>
<reference evidence="1 2" key="1">
    <citation type="submission" date="2018-03" db="EMBL/GenBank/DDBJ databases">
        <title>Genomic Encyclopedia of Archaeal and Bacterial Type Strains, Phase II (KMG-II): from individual species to whole genera.</title>
        <authorList>
            <person name="Goeker M."/>
        </authorList>
    </citation>
    <scope>NUCLEOTIDE SEQUENCE [LARGE SCALE GENOMIC DNA]</scope>
    <source>
        <strain evidence="1 2">DSM 100212</strain>
    </source>
</reference>
<name>A0A2T0WXW5_9RHOB</name>
<sequence>MVDSTGVRLSEFFSLFPKSNFCAGRIFSTKWTKVLSAFSGLLMLTGLPAQAESLIARCNEAPALTITRMDEPAKLVRRMPRGVEVDKAFMFRVWGFTKMIYAPDIELEWQRLSQGDKSCLRVKEARVTMGVERPLVWVKSKLQKGSCEYDVTLQHESQHVVYYNTYIADATALLEKNLARTLRGETYSMRQHDVTDKMQLAALEADIQNILLDMLKPLETATIKKNRMIDNPATYAKEARVCPRFAKEEAAIVAELQAAAEAALAREAAKEEAHTH</sequence>
<evidence type="ECO:0000313" key="2">
    <source>
        <dbReference type="Proteomes" id="UP000238392"/>
    </source>
</evidence>
<accession>A0A2T0WXW5</accession>
<dbReference type="EMBL" id="PVTQ01000003">
    <property type="protein sequence ID" value="PRY91521.1"/>
    <property type="molecule type" value="Genomic_DNA"/>
</dbReference>
<dbReference type="Proteomes" id="UP000238392">
    <property type="component" value="Unassembled WGS sequence"/>
</dbReference>
<evidence type="ECO:0000313" key="1">
    <source>
        <dbReference type="EMBL" id="PRY91521.1"/>
    </source>
</evidence>